<feature type="transmembrane region" description="Helical" evidence="8">
    <location>
        <begin position="309"/>
        <end position="337"/>
    </location>
</feature>
<proteinExistence type="inferred from homology"/>
<feature type="transmembrane region" description="Helical" evidence="8">
    <location>
        <begin position="40"/>
        <end position="59"/>
    </location>
</feature>
<dbReference type="InterPro" id="IPR001734">
    <property type="entry name" value="Na/solute_symporter"/>
</dbReference>
<dbReference type="PANTHER" id="PTHR48086">
    <property type="entry name" value="SODIUM/PROLINE SYMPORTER-RELATED"/>
    <property type="match status" value="1"/>
</dbReference>
<evidence type="ECO:0000313" key="10">
    <source>
        <dbReference type="Proteomes" id="UP000054683"/>
    </source>
</evidence>
<dbReference type="AlphaFoldDB" id="A0A158JNL9"/>
<evidence type="ECO:0000256" key="4">
    <source>
        <dbReference type="ARBA" id="ARBA00022692"/>
    </source>
</evidence>
<evidence type="ECO:0000256" key="6">
    <source>
        <dbReference type="ARBA" id="ARBA00023136"/>
    </source>
</evidence>
<sequence length="473" mass="50802">MRQFDLADTSIIVGILIIYLSATIWLTVRLRSKNAGDFMVAARSMPAVVVGILMMSEFVGAKSTIGTAQSAFESGLAAAWAVLSAAIGFPLFGVFLARKLYASGEFTISGAIARKYGRSTQVTVSLIMIYALLLVNVGYYVSGAAAISSVLHISLLSAAVITAMVSTFYCAIGGMKSMAYVSVVHTTIKYIGVFIVLGVALTMTHGVKPMFMQMPHDYFTWNGKIGTTTIGAWIIANMGAIFSTQYIIQAVSSLKRPESVRSSAYIAAILCVPISIALGLIGVAAKFLFPEIGSLYAFPIFLVHMSPVLAGIVTTSLAASVFVGVSSVGLAISSLIVRDFYVPARHPTPEAEFRMSRLLSIPIGFVPLIFVLFFPEVLHLSFFTRALRLSISVVAVIGFYLPFFSSNRGATLGLLAAVIATTVWYLFGDPYGIDNIYVAFITPLAVMFIDRLILKGRRTKEEGKSVSKSALRG</sequence>
<dbReference type="GO" id="GO:0005886">
    <property type="term" value="C:plasma membrane"/>
    <property type="evidence" value="ECO:0007669"/>
    <property type="project" value="TreeGrafter"/>
</dbReference>
<feature type="transmembrane region" description="Helical" evidence="8">
    <location>
        <begin position="358"/>
        <end position="374"/>
    </location>
</feature>
<feature type="transmembrane region" description="Helical" evidence="8">
    <location>
        <begin position="122"/>
        <end position="141"/>
    </location>
</feature>
<feature type="transmembrane region" description="Helical" evidence="8">
    <location>
        <begin position="187"/>
        <end position="205"/>
    </location>
</feature>
<feature type="transmembrane region" description="Helical" evidence="8">
    <location>
        <begin position="225"/>
        <end position="243"/>
    </location>
</feature>
<dbReference type="RefSeq" id="WP_062092422.1">
    <property type="nucleotide sequence ID" value="NZ_FCOK02000102.1"/>
</dbReference>
<feature type="transmembrane region" description="Helical" evidence="8">
    <location>
        <begin position="410"/>
        <end position="427"/>
    </location>
</feature>
<evidence type="ECO:0000313" key="9">
    <source>
        <dbReference type="EMBL" id="SAL70514.1"/>
    </source>
</evidence>
<dbReference type="Gene3D" id="1.20.1730.10">
    <property type="entry name" value="Sodium/glucose cotransporter"/>
    <property type="match status" value="1"/>
</dbReference>
<evidence type="ECO:0000256" key="8">
    <source>
        <dbReference type="SAM" id="Phobius"/>
    </source>
</evidence>
<accession>A0A158JNL9</accession>
<evidence type="ECO:0000256" key="5">
    <source>
        <dbReference type="ARBA" id="ARBA00022989"/>
    </source>
</evidence>
<dbReference type="OrthoDB" id="3651542at2"/>
<feature type="transmembrane region" description="Helical" evidence="8">
    <location>
        <begin position="433"/>
        <end position="454"/>
    </location>
</feature>
<feature type="transmembrane region" description="Helical" evidence="8">
    <location>
        <begin position="79"/>
        <end position="101"/>
    </location>
</feature>
<reference evidence="9 10" key="1">
    <citation type="submission" date="2016-01" db="EMBL/GenBank/DDBJ databases">
        <authorList>
            <person name="Oliw E.H."/>
        </authorList>
    </citation>
    <scope>NUCLEOTIDE SEQUENCE [LARGE SCALE GENOMIC DNA]</scope>
    <source>
        <strain evidence="9">LMG 27134</strain>
    </source>
</reference>
<feature type="transmembrane region" description="Helical" evidence="8">
    <location>
        <begin position="264"/>
        <end position="289"/>
    </location>
</feature>
<dbReference type="PANTHER" id="PTHR48086:SF7">
    <property type="entry name" value="SODIUM-SOLUTE SYMPORTER-RELATED"/>
    <property type="match status" value="1"/>
</dbReference>
<gene>
    <name evidence="9" type="primary">sglT_1</name>
    <name evidence="9" type="ORF">AWB69_08357</name>
</gene>
<protein>
    <submittedName>
        <fullName evidence="9">Sodium/glucose cotransporter</fullName>
    </submittedName>
</protein>
<dbReference type="InterPro" id="IPR038377">
    <property type="entry name" value="Na/Glc_symporter_sf"/>
</dbReference>
<keyword evidence="4 8" id="KW-0812">Transmembrane</keyword>
<feature type="transmembrane region" description="Helical" evidence="8">
    <location>
        <begin position="386"/>
        <end position="403"/>
    </location>
</feature>
<keyword evidence="5 8" id="KW-1133">Transmembrane helix</keyword>
<dbReference type="Proteomes" id="UP000054683">
    <property type="component" value="Unassembled WGS sequence"/>
</dbReference>
<feature type="transmembrane region" description="Helical" evidence="8">
    <location>
        <begin position="6"/>
        <end position="28"/>
    </location>
</feature>
<dbReference type="PROSITE" id="PS50283">
    <property type="entry name" value="NA_SOLUT_SYMP_3"/>
    <property type="match status" value="1"/>
</dbReference>
<evidence type="ECO:0000256" key="1">
    <source>
        <dbReference type="ARBA" id="ARBA00004141"/>
    </source>
</evidence>
<keyword evidence="3" id="KW-0813">Transport</keyword>
<evidence type="ECO:0000256" key="2">
    <source>
        <dbReference type="ARBA" id="ARBA00006434"/>
    </source>
</evidence>
<feature type="transmembrane region" description="Helical" evidence="8">
    <location>
        <begin position="153"/>
        <end position="175"/>
    </location>
</feature>
<name>A0A158JNL9_9BURK</name>
<comment type="similarity">
    <text evidence="2 7">Belongs to the sodium:solute symporter (SSF) (TC 2.A.21) family.</text>
</comment>
<comment type="subcellular location">
    <subcellularLocation>
        <location evidence="1">Membrane</location>
        <topology evidence="1">Multi-pass membrane protein</topology>
    </subcellularLocation>
</comment>
<dbReference type="Pfam" id="PF00474">
    <property type="entry name" value="SSF"/>
    <property type="match status" value="1"/>
</dbReference>
<dbReference type="CDD" id="cd10322">
    <property type="entry name" value="SLC5sbd"/>
    <property type="match status" value="1"/>
</dbReference>
<evidence type="ECO:0000256" key="7">
    <source>
        <dbReference type="RuleBase" id="RU362091"/>
    </source>
</evidence>
<evidence type="ECO:0000256" key="3">
    <source>
        <dbReference type="ARBA" id="ARBA00022448"/>
    </source>
</evidence>
<organism evidence="9 10">
    <name type="scientific">Caballeronia udeis</name>
    <dbReference type="NCBI Taxonomy" id="1232866"/>
    <lineage>
        <taxon>Bacteria</taxon>
        <taxon>Pseudomonadati</taxon>
        <taxon>Pseudomonadota</taxon>
        <taxon>Betaproteobacteria</taxon>
        <taxon>Burkholderiales</taxon>
        <taxon>Burkholderiaceae</taxon>
        <taxon>Caballeronia</taxon>
    </lineage>
</organism>
<dbReference type="GO" id="GO:0022857">
    <property type="term" value="F:transmembrane transporter activity"/>
    <property type="evidence" value="ECO:0007669"/>
    <property type="project" value="InterPro"/>
</dbReference>
<dbReference type="EMBL" id="FCOK02000102">
    <property type="protein sequence ID" value="SAL70514.1"/>
    <property type="molecule type" value="Genomic_DNA"/>
</dbReference>
<keyword evidence="6 8" id="KW-0472">Membrane</keyword>
<dbReference type="InterPro" id="IPR050277">
    <property type="entry name" value="Sodium:Solute_Symporter"/>
</dbReference>